<gene>
    <name evidence="2" type="ORF">E4O92_10420</name>
</gene>
<dbReference type="Gene3D" id="3.90.640.20">
    <property type="entry name" value="Heat-shock cognate protein, ATPase"/>
    <property type="match status" value="1"/>
</dbReference>
<dbReference type="Pfam" id="PF11738">
    <property type="entry name" value="DUF3298"/>
    <property type="match status" value="1"/>
</dbReference>
<protein>
    <submittedName>
        <fullName evidence="2">DUF3298 domain-containing protein</fullName>
    </submittedName>
</protein>
<evidence type="ECO:0000313" key="2">
    <source>
        <dbReference type="EMBL" id="TFW32226.1"/>
    </source>
</evidence>
<reference evidence="2 3" key="1">
    <citation type="submission" date="2019-03" db="EMBL/GenBank/DDBJ databases">
        <title>Draft genome of Massilia hortus sp. nov., a novel bacterial species of the Oxalobacteraceae family.</title>
        <authorList>
            <person name="Peta V."/>
            <person name="Raths R."/>
            <person name="Bucking H."/>
        </authorList>
    </citation>
    <scope>NUCLEOTIDE SEQUENCE [LARGE SCALE GENOMIC DNA]</scope>
    <source>
        <strain evidence="2 3">ONC3</strain>
    </source>
</reference>
<name>A0A4Y9SZP8_9BURK</name>
<dbReference type="InterPro" id="IPR021729">
    <property type="entry name" value="DUF3298"/>
</dbReference>
<sequence length="339" mass="36855">MKALTFGILLPVAAYAAYADVPRKEDFMAARDRIEWNAGALYDGRFEDGVAFEIELAYPAPAGVSKRDADGFVQTVWEPRHYQGEPSGLFAVNAGDATMRLKVLDEHSAENGAIYTITLAPDRATGRGTLTVPAGKPRSFTLRRSVPYTGIVVTRPAPPDLVDNSYYKQKGFVFSTFFPTLGDPAADAWIRGRAGICRDEGECSNNVRIQWRSPSLVSLTSMVWGDSGGAHGDGYFETRQYRLDGRTMTPLGLDAFIDLGDDCRATISAYMVAKLRAKAMPQADKGTLDGRDAAPFTPTSNGIAFHFNLYELGGYAYGAPTVFVPRAQMGACVKYLPAD</sequence>
<dbReference type="OrthoDB" id="8970257at2"/>
<keyword evidence="3" id="KW-1185">Reference proteome</keyword>
<comment type="caution">
    <text evidence="2">The sequence shown here is derived from an EMBL/GenBank/DDBJ whole genome shotgun (WGS) entry which is preliminary data.</text>
</comment>
<dbReference type="Proteomes" id="UP000297258">
    <property type="component" value="Unassembled WGS sequence"/>
</dbReference>
<dbReference type="InterPro" id="IPR037126">
    <property type="entry name" value="PdaC/RsiV-like_sf"/>
</dbReference>
<dbReference type="EMBL" id="SPUM01000063">
    <property type="protein sequence ID" value="TFW32226.1"/>
    <property type="molecule type" value="Genomic_DNA"/>
</dbReference>
<proteinExistence type="predicted"/>
<feature type="domain" description="DUF3298" evidence="1">
    <location>
        <begin position="260"/>
        <end position="326"/>
    </location>
</feature>
<evidence type="ECO:0000313" key="3">
    <source>
        <dbReference type="Proteomes" id="UP000297258"/>
    </source>
</evidence>
<evidence type="ECO:0000259" key="1">
    <source>
        <dbReference type="Pfam" id="PF11738"/>
    </source>
</evidence>
<accession>A0A4Y9SZP8</accession>
<dbReference type="AlphaFoldDB" id="A0A4Y9SZP8"/>
<organism evidence="2 3">
    <name type="scientific">Massilia horti</name>
    <dbReference type="NCBI Taxonomy" id="2562153"/>
    <lineage>
        <taxon>Bacteria</taxon>
        <taxon>Pseudomonadati</taxon>
        <taxon>Pseudomonadota</taxon>
        <taxon>Betaproteobacteria</taxon>
        <taxon>Burkholderiales</taxon>
        <taxon>Oxalobacteraceae</taxon>
        <taxon>Telluria group</taxon>
        <taxon>Massilia</taxon>
    </lineage>
</organism>
<dbReference type="RefSeq" id="WP_135189704.1">
    <property type="nucleotide sequence ID" value="NZ_SPUM01000063.1"/>
</dbReference>